<sequence length="78" mass="9032">MYIESDSVSKMVHDEEEDKESGDLHESYGEAFQNIKWDKNSKVVTSEIGDVRKCMNIVKAIYTKIVKLLFGLEEEKVF</sequence>
<proteinExistence type="predicted"/>
<dbReference type="Proteomes" id="UP000439903">
    <property type="component" value="Unassembled WGS sequence"/>
</dbReference>
<evidence type="ECO:0000313" key="3">
    <source>
        <dbReference type="Proteomes" id="UP000439903"/>
    </source>
</evidence>
<reference evidence="2 3" key="1">
    <citation type="journal article" date="2019" name="Environ. Microbiol.">
        <title>At the nexus of three kingdoms: the genome of the mycorrhizal fungus Gigaspora margarita provides insights into plant, endobacterial and fungal interactions.</title>
        <authorList>
            <person name="Venice F."/>
            <person name="Ghignone S."/>
            <person name="Salvioli di Fossalunga A."/>
            <person name="Amselem J."/>
            <person name="Novero M."/>
            <person name="Xianan X."/>
            <person name="Sedzielewska Toro K."/>
            <person name="Morin E."/>
            <person name="Lipzen A."/>
            <person name="Grigoriev I.V."/>
            <person name="Henrissat B."/>
            <person name="Martin F.M."/>
            <person name="Bonfante P."/>
        </authorList>
    </citation>
    <scope>NUCLEOTIDE SEQUENCE [LARGE SCALE GENOMIC DNA]</scope>
    <source>
        <strain evidence="2 3">BEG34</strain>
    </source>
</reference>
<dbReference type="AlphaFoldDB" id="A0A8H3XKU1"/>
<feature type="region of interest" description="Disordered" evidence="1">
    <location>
        <begin position="1"/>
        <end position="24"/>
    </location>
</feature>
<dbReference type="EMBL" id="WTPW01000883">
    <property type="protein sequence ID" value="KAF0471947.1"/>
    <property type="molecule type" value="Genomic_DNA"/>
</dbReference>
<name>A0A8H3XKU1_GIGMA</name>
<evidence type="ECO:0000313" key="2">
    <source>
        <dbReference type="EMBL" id="KAF0471947.1"/>
    </source>
</evidence>
<accession>A0A8H3XKU1</accession>
<keyword evidence="3" id="KW-1185">Reference proteome</keyword>
<organism evidence="2 3">
    <name type="scientific">Gigaspora margarita</name>
    <dbReference type="NCBI Taxonomy" id="4874"/>
    <lineage>
        <taxon>Eukaryota</taxon>
        <taxon>Fungi</taxon>
        <taxon>Fungi incertae sedis</taxon>
        <taxon>Mucoromycota</taxon>
        <taxon>Glomeromycotina</taxon>
        <taxon>Glomeromycetes</taxon>
        <taxon>Diversisporales</taxon>
        <taxon>Gigasporaceae</taxon>
        <taxon>Gigaspora</taxon>
    </lineage>
</organism>
<protein>
    <submittedName>
        <fullName evidence="2">Uncharacterized protein</fullName>
    </submittedName>
</protein>
<comment type="caution">
    <text evidence="2">The sequence shown here is derived from an EMBL/GenBank/DDBJ whole genome shotgun (WGS) entry which is preliminary data.</text>
</comment>
<gene>
    <name evidence="2" type="ORF">F8M41_025100</name>
</gene>
<evidence type="ECO:0000256" key="1">
    <source>
        <dbReference type="SAM" id="MobiDB-lite"/>
    </source>
</evidence>